<reference evidence="1" key="1">
    <citation type="submission" date="2021-12" db="EMBL/GenBank/DDBJ databases">
        <authorList>
            <person name="Rodrigo-Torres L."/>
            <person name="Arahal R. D."/>
            <person name="Lucena T."/>
        </authorList>
    </citation>
    <scope>NUCLEOTIDE SEQUENCE</scope>
    <source>
        <strain evidence="1">CECT 8419</strain>
    </source>
</reference>
<comment type="caution">
    <text evidence="1">The sequence shown here is derived from an EMBL/GenBank/DDBJ whole genome shotgun (WGS) entry which is preliminary data.</text>
</comment>
<evidence type="ECO:0008006" key="3">
    <source>
        <dbReference type="Google" id="ProtNLM"/>
    </source>
</evidence>
<dbReference type="SUPFAM" id="SSF56925">
    <property type="entry name" value="OMPA-like"/>
    <property type="match status" value="1"/>
</dbReference>
<sequence>MHWRSNSHRRGSVDTDSMIDLPRVVRPLTVCLLFLLPQLSIGQASSSVDLVLGLDYTYRSLRVGDVPDILKDFTVVRNREEAPQLQWRAGVNYNRRLGSRFHLRTGIRLANVGYRGQKFTDLRWGSEFSGNGQYVPDPSLPHESRSSYSYWFIEVPLVGRYAFSGRRFSPFVELGLAPSVYLTTRTRTVTDLDKFTEYQRDPSSEFNKVHIVGLITFGTNYTLTDRLQLYAQPTARYHLTSLYDAPIQEQLFSVGLELGVRRLFR</sequence>
<evidence type="ECO:0000313" key="1">
    <source>
        <dbReference type="EMBL" id="CAH0999165.1"/>
    </source>
</evidence>
<evidence type="ECO:0000313" key="2">
    <source>
        <dbReference type="Proteomes" id="UP000837803"/>
    </source>
</evidence>
<protein>
    <recommendedName>
        <fullName evidence="3">Outer membrane protein beta-barrel domain-containing protein</fullName>
    </recommendedName>
</protein>
<gene>
    <name evidence="1" type="ORF">LEM8419_00462</name>
</gene>
<dbReference type="InterPro" id="IPR011250">
    <property type="entry name" value="OMP/PagP_B-barrel"/>
</dbReference>
<name>A0ABN8F4X1_9BACT</name>
<dbReference type="Proteomes" id="UP000837803">
    <property type="component" value="Unassembled WGS sequence"/>
</dbReference>
<keyword evidence="2" id="KW-1185">Reference proteome</keyword>
<organism evidence="1 2">
    <name type="scientific">Neolewinella maritima</name>
    <dbReference type="NCBI Taxonomy" id="1383882"/>
    <lineage>
        <taxon>Bacteria</taxon>
        <taxon>Pseudomonadati</taxon>
        <taxon>Bacteroidota</taxon>
        <taxon>Saprospiria</taxon>
        <taxon>Saprospirales</taxon>
        <taxon>Lewinellaceae</taxon>
        <taxon>Neolewinella</taxon>
    </lineage>
</organism>
<proteinExistence type="predicted"/>
<dbReference type="EMBL" id="CAKLPZ010000001">
    <property type="protein sequence ID" value="CAH0999165.1"/>
    <property type="molecule type" value="Genomic_DNA"/>
</dbReference>
<accession>A0ABN8F4X1</accession>